<dbReference type="STRING" id="626940.BHW43_01410"/>
<dbReference type="Proteomes" id="UP000186777">
    <property type="component" value="Unassembled WGS sequence"/>
</dbReference>
<gene>
    <name evidence="3" type="ORF">BHW43_01410</name>
</gene>
<dbReference type="EMBL" id="MNTG01000001">
    <property type="protein sequence ID" value="OLA39568.1"/>
    <property type="molecule type" value="Genomic_DNA"/>
</dbReference>
<keyword evidence="1" id="KW-1133">Transmembrane helix</keyword>
<protein>
    <recommendedName>
        <fullName evidence="2">Heparan-alpha-glucosaminide N-acetyltransferase catalytic domain-containing protein</fullName>
    </recommendedName>
</protein>
<keyword evidence="1" id="KW-0812">Transmembrane</keyword>
<evidence type="ECO:0000256" key="1">
    <source>
        <dbReference type="SAM" id="Phobius"/>
    </source>
</evidence>
<keyword evidence="1" id="KW-0472">Membrane</keyword>
<dbReference type="AlphaFoldDB" id="A0A1Q6RB11"/>
<name>A0A1Q6RB11_9FIRM</name>
<evidence type="ECO:0000313" key="3">
    <source>
        <dbReference type="EMBL" id="OLA39568.1"/>
    </source>
</evidence>
<accession>A0A1Q6RB11</accession>
<comment type="caution">
    <text evidence="3">The sequence shown here is derived from an EMBL/GenBank/DDBJ whole genome shotgun (WGS) entry which is preliminary data.</text>
</comment>
<feature type="transmembrane region" description="Helical" evidence="1">
    <location>
        <begin position="21"/>
        <end position="44"/>
    </location>
</feature>
<evidence type="ECO:0000259" key="2">
    <source>
        <dbReference type="Pfam" id="PF07786"/>
    </source>
</evidence>
<organism evidence="3 4">
    <name type="scientific">Phascolarctobacterium succinatutens</name>
    <dbReference type="NCBI Taxonomy" id="626940"/>
    <lineage>
        <taxon>Bacteria</taxon>
        <taxon>Bacillati</taxon>
        <taxon>Bacillota</taxon>
        <taxon>Negativicutes</taxon>
        <taxon>Acidaminococcales</taxon>
        <taxon>Acidaminococcaceae</taxon>
        <taxon>Phascolarctobacterium</taxon>
    </lineage>
</organism>
<sequence>MEKLLAKMYEQSETKTAKKQYRVLNALKAAAFLNLAVFYFLYNINVAQGTNPAWDYVWWQRLTLWSIVVLCGMTFSQGSNYLKWGLGLLGAGTAISLCTYLFTPQHPIYFGIFTFLGLAYLVVQPIHWWLQKSPGSCGWLLSAIAYDLTRHLTDGVIIWQGKIIGHLPSFLYGDWNVWLGLPGADFVSLEYVPFLPNIFLFLCGLYLFQFMSEHEKGQAYLKKLS</sequence>
<dbReference type="InterPro" id="IPR012429">
    <property type="entry name" value="HGSNAT_cat"/>
</dbReference>
<proteinExistence type="predicted"/>
<evidence type="ECO:0000313" key="4">
    <source>
        <dbReference type="Proteomes" id="UP000186777"/>
    </source>
</evidence>
<feature type="transmembrane region" description="Helical" evidence="1">
    <location>
        <begin position="191"/>
        <end position="208"/>
    </location>
</feature>
<reference evidence="3 4" key="1">
    <citation type="journal article" date="2016" name="Nat. Biotechnol.">
        <title>Measurement of bacterial replication rates in microbial communities.</title>
        <authorList>
            <person name="Brown C.T."/>
            <person name="Olm M.R."/>
            <person name="Thomas B.C."/>
            <person name="Banfield J.F."/>
        </authorList>
    </citation>
    <scope>NUCLEOTIDE SEQUENCE [LARGE SCALE GENOMIC DNA]</scope>
    <source>
        <strain evidence="3">46_33</strain>
    </source>
</reference>
<dbReference type="RefSeq" id="WP_303679218.1">
    <property type="nucleotide sequence ID" value="NZ_MNTG01000001.1"/>
</dbReference>
<feature type="domain" description="Heparan-alpha-glucosaminide N-acetyltransferase catalytic" evidence="2">
    <location>
        <begin position="23"/>
        <end position="218"/>
    </location>
</feature>
<feature type="transmembrane region" description="Helical" evidence="1">
    <location>
        <begin position="108"/>
        <end position="130"/>
    </location>
</feature>
<dbReference type="Pfam" id="PF07786">
    <property type="entry name" value="HGSNAT_cat"/>
    <property type="match status" value="1"/>
</dbReference>
<feature type="transmembrane region" description="Helical" evidence="1">
    <location>
        <begin position="82"/>
        <end position="102"/>
    </location>
</feature>